<proteinExistence type="predicted"/>
<comment type="caution">
    <text evidence="2">The sequence shown here is derived from an EMBL/GenBank/DDBJ whole genome shotgun (WGS) entry which is preliminary data.</text>
</comment>
<dbReference type="InterPro" id="IPR035994">
    <property type="entry name" value="Nucleoside_phosphorylase_sf"/>
</dbReference>
<dbReference type="GO" id="GO:0009116">
    <property type="term" value="P:nucleoside metabolic process"/>
    <property type="evidence" value="ECO:0007669"/>
    <property type="project" value="InterPro"/>
</dbReference>
<feature type="compositionally biased region" description="Polar residues" evidence="1">
    <location>
        <begin position="1482"/>
        <end position="1493"/>
    </location>
</feature>
<keyword evidence="3" id="KW-1185">Reference proteome</keyword>
<evidence type="ECO:0000256" key="1">
    <source>
        <dbReference type="SAM" id="MobiDB-lite"/>
    </source>
</evidence>
<name>A0AAD6CVT9_9EURO</name>
<protein>
    <submittedName>
        <fullName evidence="2">Purine and uridine phosphorylase</fullName>
    </submittedName>
</protein>
<gene>
    <name evidence="2" type="ORF">N7494_007823</name>
</gene>
<dbReference type="SUPFAM" id="SSF53167">
    <property type="entry name" value="Purine and uridine phosphorylases"/>
    <property type="match status" value="2"/>
</dbReference>
<feature type="region of interest" description="Disordered" evidence="1">
    <location>
        <begin position="1459"/>
        <end position="1498"/>
    </location>
</feature>
<reference evidence="2 3" key="1">
    <citation type="journal article" date="2023" name="IMA Fungus">
        <title>Comparative genomic study of the Penicillium genus elucidates a diverse pangenome and 15 lateral gene transfer events.</title>
        <authorList>
            <person name="Petersen C."/>
            <person name="Sorensen T."/>
            <person name="Nielsen M.R."/>
            <person name="Sondergaard T.E."/>
            <person name="Sorensen J.L."/>
            <person name="Fitzpatrick D.A."/>
            <person name="Frisvad J.C."/>
            <person name="Nielsen K.L."/>
        </authorList>
    </citation>
    <scope>NUCLEOTIDE SEQUENCE [LARGE SCALE GENOMIC DNA]</scope>
    <source>
        <strain evidence="2 3">IBT 35679</strain>
    </source>
</reference>
<evidence type="ECO:0000313" key="2">
    <source>
        <dbReference type="EMBL" id="KAJ5538344.1"/>
    </source>
</evidence>
<dbReference type="Proteomes" id="UP001220324">
    <property type="component" value="Unassembled WGS sequence"/>
</dbReference>
<dbReference type="EMBL" id="JAQIZZ010000006">
    <property type="protein sequence ID" value="KAJ5538344.1"/>
    <property type="molecule type" value="Genomic_DNA"/>
</dbReference>
<dbReference type="PANTHER" id="PTHR46082:SF11">
    <property type="entry name" value="AAA+ ATPASE DOMAIN-CONTAINING PROTEIN-RELATED"/>
    <property type="match status" value="1"/>
</dbReference>
<dbReference type="GO" id="GO:0003824">
    <property type="term" value="F:catalytic activity"/>
    <property type="evidence" value="ECO:0007669"/>
    <property type="project" value="InterPro"/>
</dbReference>
<sequence length="1846" mass="205287">MTTWTPRSHNDYTVGWIYSVPMEMPVARLVPDEIHPPLPRSPKDQNTYVLGSIAGYGIAITFPRSGEYDLRASTEVARDLMSSFPSVRFIVFVGIGGGIPSSDRDIRLGDVVIAEPSEWSGRVIQYDLDKVLDDDRFVQRRKLTRPLRFLRTAVEELKAMHKMVENRVAEFIVEMEYTSIAFKAHESYLRPPKEEDCLYRADYNHVGPISDRCVSCDGSKIIPRPPRDLDDLRKPAVHFGPIASLNSVLKDGKLRDQLAQDSGVCCVETGAAGLMSEFPCLVIRGISDYADSHKNRRWQGYAAAAATAYAKELLLRISHDAIIGAPTARETESLLDTHVADNIHRPSIAPSGSESSFPMWLDDFIPRSNYTDPPMLSRDSEYPSVSACSSFGGMDEVGPTMLSTDSGYGSTTYNTSAGVDEVSSAAPRIDSLNPFLFLNNELDWLNAVGSFVPQPDSRETFDSGYCELGLGDETNLAMPPADYRDAFNSTYNTFGGLYPYIHGGMDEVSSTILPEDSTYSSYNASDGADLVSSTIPYTNSGDASIAHDKIATDTMLPRRQDRRSSRHDFQSLVLEDGGLVPFHGKYSLQNAEEEINEATLSIYTEEQGTSPHKQQIYISHLSDDLFSNVRLARPTDEILERIHNVLPRLLKGFALRLGHSGSTQMHRDVMIFIRRYRHDIASTLRLKYTESQGGSSVPANGDYRMGLNDRMKLWYHTQERANNELQNEQNEADTGLEISGKVSVEDGDENIPEIAIYRKFISNSPAYKWLLGSIQREIALSPADPNAQDAIRAQILESIPLTWTMGRHDKPKIYQTTFTINWNPVAFVREQGYDQDNDGYLGKMITITGSRIDAQAMTSLQYIHQTWHSYGAQIIQIVEATLISEQGCEYICTFPDKTQVGAWIDGTKFFAKVTGTNESIAEIGEQLAWLASALRSSLHDSKLSYCTPFIRSTTVESISIPTQQASLITKASCEIDFWLEAGEDDSPPSVGQCWHHLFRNPIVVKGFPIARRSRHGTGLEIPLNLLAALVHAENAEIFNGKIFIKGFSTVLLPTEYMRDEDQITWHLLYNAKGERISYLDGIEGHAKNITLSALATSRHILGWCLDAKCYAGSSEAGYSIERSRLRSPSSRCSFSNTVISAGKPITGGDEVIYGNKDVPFRIARSGYFEKLYWINKQYVVMWDVGAKRGWLVNGACALLHLLLASIHSNRTDSLCSVFRLDMASIRGPKKSFTPHSAMEVLLNPDNLCLELYDAQEGEPGEAMIPAVRIRHRVDRLYSMLEKMMDHQAEVMRGGSDELWDMPRGNLEGWDFKDLATNEDPLYPRHCKLRTKAKGWVDLARAIRAITLFGSGFGEIIQPVPTSDSCPHWSKLPEGKSYLAISDGDLANIIDRYGDPTSSPYTTMRISTSHIACTIQKEDTKATQAKSSSSERWGSGAVVFGYNRDLPWSWSDTGFPVHEETFTSSDDSEPEDFPDSGLGTSMVHPTTNDGNSEETPLLGSQPDGLTHGDYEVGIVCALSKELFAVRALFDLPHPDLEKDENDPNCYCLGRIKKFNVVAAGLPHDDYGTNSATNVASHLIRTFPRVKFCLLVGIGGGVPSTTQDIRLGDIVVGTGVIQVDMGKLISDSEFQRTGEKQKPPSSLRAVITKIQSDCFVSFSSASNPLLDDLSLIASRRQEYEYPGADRDTLFISDYLHPKGQLDCHDCTVVKQRQDRLHKGPHVFYGLIASGNQVVRDASHRDRLSKENVICLEMEAAGVVRTTTDCLVIRGICDYSDSHKNKLWQEYAAATAAAYAKFFLSHMPDSGNASIRVPSHLEPPMGPLHLQKQKRPAQAEEYQPSAFKRVRRD</sequence>
<feature type="region of interest" description="Disordered" evidence="1">
    <location>
        <begin position="1807"/>
        <end position="1846"/>
    </location>
</feature>
<dbReference type="Gene3D" id="3.40.50.1580">
    <property type="entry name" value="Nucleoside phosphorylase domain"/>
    <property type="match status" value="2"/>
</dbReference>
<evidence type="ECO:0000313" key="3">
    <source>
        <dbReference type="Proteomes" id="UP001220324"/>
    </source>
</evidence>
<organism evidence="2 3">
    <name type="scientific">Penicillium frequentans</name>
    <dbReference type="NCBI Taxonomy" id="3151616"/>
    <lineage>
        <taxon>Eukaryota</taxon>
        <taxon>Fungi</taxon>
        <taxon>Dikarya</taxon>
        <taxon>Ascomycota</taxon>
        <taxon>Pezizomycotina</taxon>
        <taxon>Eurotiomycetes</taxon>
        <taxon>Eurotiomycetidae</taxon>
        <taxon>Eurotiales</taxon>
        <taxon>Aspergillaceae</taxon>
        <taxon>Penicillium</taxon>
    </lineage>
</organism>
<dbReference type="PANTHER" id="PTHR46082">
    <property type="entry name" value="ATP/GTP-BINDING PROTEIN-RELATED"/>
    <property type="match status" value="1"/>
</dbReference>
<dbReference type="InterPro" id="IPR053137">
    <property type="entry name" value="NLR-like"/>
</dbReference>
<accession>A0AAD6CVT9</accession>